<comment type="caution">
    <text evidence="2">The sequence shown here is derived from an EMBL/GenBank/DDBJ whole genome shotgun (WGS) entry which is preliminary data.</text>
</comment>
<gene>
    <name evidence="2" type="ORF">IAB37_05425</name>
</gene>
<dbReference type="EMBL" id="DVHA01000173">
    <property type="protein sequence ID" value="HIR60999.1"/>
    <property type="molecule type" value="Genomic_DNA"/>
</dbReference>
<evidence type="ECO:0000313" key="2">
    <source>
        <dbReference type="EMBL" id="HIR60999.1"/>
    </source>
</evidence>
<organism evidence="2 3">
    <name type="scientific">Candidatus Faecivivens stercoravium</name>
    <dbReference type="NCBI Taxonomy" id="2840803"/>
    <lineage>
        <taxon>Bacteria</taxon>
        <taxon>Bacillati</taxon>
        <taxon>Bacillota</taxon>
        <taxon>Clostridia</taxon>
        <taxon>Eubacteriales</taxon>
        <taxon>Oscillospiraceae</taxon>
        <taxon>Oscillospiraceae incertae sedis</taxon>
        <taxon>Candidatus Faecivivens</taxon>
    </lineage>
</organism>
<protein>
    <submittedName>
        <fullName evidence="2">Septum formation initiator family protein</fullName>
    </submittedName>
</protein>
<evidence type="ECO:0000313" key="3">
    <source>
        <dbReference type="Proteomes" id="UP000824241"/>
    </source>
</evidence>
<name>A0A9D1J5F2_9FIRM</name>
<keyword evidence="1" id="KW-0175">Coiled coil</keyword>
<proteinExistence type="predicted"/>
<dbReference type="Pfam" id="PF04977">
    <property type="entry name" value="DivIC"/>
    <property type="match status" value="1"/>
</dbReference>
<dbReference type="AlphaFoldDB" id="A0A9D1J5F2"/>
<dbReference type="Proteomes" id="UP000824241">
    <property type="component" value="Unassembled WGS sequence"/>
</dbReference>
<evidence type="ECO:0000256" key="1">
    <source>
        <dbReference type="SAM" id="Coils"/>
    </source>
</evidence>
<reference evidence="2" key="1">
    <citation type="submission" date="2020-10" db="EMBL/GenBank/DDBJ databases">
        <authorList>
            <person name="Gilroy R."/>
        </authorList>
    </citation>
    <scope>NUCLEOTIDE SEQUENCE</scope>
    <source>
        <strain evidence="2">CHK189-12415</strain>
    </source>
</reference>
<dbReference type="InterPro" id="IPR007060">
    <property type="entry name" value="FtsL/DivIC"/>
</dbReference>
<sequence>MFGIAIAALVVYLAVSSMVLQVDITSYQERLTALEQQCADQEIENEQLSERVEQGADYDYVIRTAREKLGLIFPEEQVFYNASGNQ</sequence>
<accession>A0A9D1J5F2</accession>
<feature type="coiled-coil region" evidence="1">
    <location>
        <begin position="24"/>
        <end position="51"/>
    </location>
</feature>
<reference evidence="2" key="2">
    <citation type="journal article" date="2021" name="PeerJ">
        <title>Extensive microbial diversity within the chicken gut microbiome revealed by metagenomics and culture.</title>
        <authorList>
            <person name="Gilroy R."/>
            <person name="Ravi A."/>
            <person name="Getino M."/>
            <person name="Pursley I."/>
            <person name="Horton D.L."/>
            <person name="Alikhan N.F."/>
            <person name="Baker D."/>
            <person name="Gharbi K."/>
            <person name="Hall N."/>
            <person name="Watson M."/>
            <person name="Adriaenssens E.M."/>
            <person name="Foster-Nyarko E."/>
            <person name="Jarju S."/>
            <person name="Secka A."/>
            <person name="Antonio M."/>
            <person name="Oren A."/>
            <person name="Chaudhuri R.R."/>
            <person name="La Ragione R."/>
            <person name="Hildebrand F."/>
            <person name="Pallen M.J."/>
        </authorList>
    </citation>
    <scope>NUCLEOTIDE SEQUENCE</scope>
    <source>
        <strain evidence="2">CHK189-12415</strain>
    </source>
</reference>